<reference evidence="2 3" key="1">
    <citation type="submission" date="2011-05" db="EMBL/GenBank/DDBJ databases">
        <title>Complete sequence of chromosome 1 of Sphingobium chlorophenolicum L-1.</title>
        <authorList>
            <consortium name="US DOE Joint Genome Institute"/>
            <person name="Lucas S."/>
            <person name="Han J."/>
            <person name="Lapidus A."/>
            <person name="Cheng J.-F."/>
            <person name="Goodwin L."/>
            <person name="Pitluck S."/>
            <person name="Peters L."/>
            <person name="Daligault H."/>
            <person name="Han C."/>
            <person name="Tapia R."/>
            <person name="Land M."/>
            <person name="Hauser L."/>
            <person name="Kyrpides N."/>
            <person name="Ivanova N."/>
            <person name="Pagani I."/>
            <person name="Turner P."/>
            <person name="Copley S."/>
            <person name="Woyke T."/>
        </authorList>
    </citation>
    <scope>NUCLEOTIDE SEQUENCE [LARGE SCALE GENOMIC DNA]</scope>
    <source>
        <strain evidence="2 3">L-1</strain>
    </source>
</reference>
<dbReference type="Proteomes" id="UP000007150">
    <property type="component" value="Chromosome 1"/>
</dbReference>
<proteinExistence type="predicted"/>
<protein>
    <recommendedName>
        <fullName evidence="4">Fe-S oxidoreductase</fullName>
    </recommendedName>
</protein>
<evidence type="ECO:0000313" key="2">
    <source>
        <dbReference type="EMBL" id="AEG48351.1"/>
    </source>
</evidence>
<feature type="region of interest" description="Disordered" evidence="1">
    <location>
        <begin position="69"/>
        <end position="196"/>
    </location>
</feature>
<accession>F6EYV9</accession>
<dbReference type="RefSeq" id="WP_013846616.1">
    <property type="nucleotide sequence ID" value="NC_015593.1"/>
</dbReference>
<evidence type="ECO:0008006" key="4">
    <source>
        <dbReference type="Google" id="ProtNLM"/>
    </source>
</evidence>
<dbReference type="HOGENOM" id="CLU_120024_0_0_5"/>
<dbReference type="KEGG" id="sch:Sphch_0656"/>
<name>F6EYV9_SPHCR</name>
<dbReference type="AlphaFoldDB" id="F6EYV9"/>
<feature type="compositionally biased region" description="Low complexity" evidence="1">
    <location>
        <begin position="88"/>
        <end position="108"/>
    </location>
</feature>
<dbReference type="STRING" id="690566.Sphch_0656"/>
<sequence length="196" mass="19683">MDRLAARRERFVAIIGTLTARPRFFPSAQMAERGKNKERMIPMKSILLAGAAILAFGTGVTGVAIAQGAPGATQPPATSAPPPPDQGATPATPASPAEPGTAPATPATPATPPPAADPNAGQPTGAVPPDTGMQPASPGVPRDPSAPVGSSANPATVGGNMTPPPTEQKDYPLCSKTVQDSCINRGEAGKSKRKAR</sequence>
<evidence type="ECO:0000256" key="1">
    <source>
        <dbReference type="SAM" id="MobiDB-lite"/>
    </source>
</evidence>
<organism evidence="2 3">
    <name type="scientific">Sphingobium chlorophenolicum L-1</name>
    <dbReference type="NCBI Taxonomy" id="690566"/>
    <lineage>
        <taxon>Bacteria</taxon>
        <taxon>Pseudomonadati</taxon>
        <taxon>Pseudomonadota</taxon>
        <taxon>Alphaproteobacteria</taxon>
        <taxon>Sphingomonadales</taxon>
        <taxon>Sphingomonadaceae</taxon>
        <taxon>Sphingobium</taxon>
    </lineage>
</organism>
<evidence type="ECO:0000313" key="3">
    <source>
        <dbReference type="Proteomes" id="UP000007150"/>
    </source>
</evidence>
<keyword evidence="3" id="KW-1185">Reference proteome</keyword>
<gene>
    <name evidence="2" type="ORF">Sphch_0656</name>
</gene>
<dbReference type="EMBL" id="CP002798">
    <property type="protein sequence ID" value="AEG48351.1"/>
    <property type="molecule type" value="Genomic_DNA"/>
</dbReference>